<evidence type="ECO:0000259" key="13">
    <source>
        <dbReference type="PROSITE" id="PS51192"/>
    </source>
</evidence>
<name>A0ABV8XQE2_9DEIO</name>
<dbReference type="Gene3D" id="3.40.50.300">
    <property type="entry name" value="P-loop containing nucleotide triphosphate hydrolases"/>
    <property type="match status" value="2"/>
</dbReference>
<dbReference type="Proteomes" id="UP001595998">
    <property type="component" value="Unassembled WGS sequence"/>
</dbReference>
<dbReference type="InterPro" id="IPR027417">
    <property type="entry name" value="P-loop_NTPase"/>
</dbReference>
<feature type="domain" description="Helicase ATP-binding" evidence="13">
    <location>
        <begin position="42"/>
        <end position="211"/>
    </location>
</feature>
<keyword evidence="16" id="KW-1185">Reference proteome</keyword>
<dbReference type="PROSITE" id="PS51192">
    <property type="entry name" value="HELICASE_ATP_BIND_1"/>
    <property type="match status" value="1"/>
</dbReference>
<organism evidence="15 16">
    <name type="scientific">Deinococcus navajonensis</name>
    <dbReference type="NCBI Taxonomy" id="309884"/>
    <lineage>
        <taxon>Bacteria</taxon>
        <taxon>Thermotogati</taxon>
        <taxon>Deinococcota</taxon>
        <taxon>Deinococci</taxon>
        <taxon>Deinococcales</taxon>
        <taxon>Deinococcaceae</taxon>
        <taxon>Deinococcus</taxon>
    </lineage>
</organism>
<dbReference type="InterPro" id="IPR004589">
    <property type="entry name" value="DNA_helicase_ATP-dep_RecQ"/>
</dbReference>
<dbReference type="PANTHER" id="PTHR13710">
    <property type="entry name" value="DNA HELICASE RECQ FAMILY MEMBER"/>
    <property type="match status" value="1"/>
</dbReference>
<gene>
    <name evidence="15" type="ORF">ACFOZ9_12880</name>
</gene>
<evidence type="ECO:0000256" key="5">
    <source>
        <dbReference type="ARBA" id="ARBA00022806"/>
    </source>
</evidence>
<keyword evidence="8" id="KW-0413">Isomerase</keyword>
<dbReference type="SMART" id="SM00490">
    <property type="entry name" value="HELICc"/>
    <property type="match status" value="1"/>
</dbReference>
<keyword evidence="2" id="KW-0479">Metal-binding</keyword>
<evidence type="ECO:0000313" key="16">
    <source>
        <dbReference type="Proteomes" id="UP001595998"/>
    </source>
</evidence>
<dbReference type="InterPro" id="IPR011545">
    <property type="entry name" value="DEAD/DEAH_box_helicase_dom"/>
</dbReference>
<evidence type="ECO:0000256" key="11">
    <source>
        <dbReference type="ARBA" id="ARBA00044535"/>
    </source>
</evidence>
<keyword evidence="6" id="KW-0067">ATP-binding</keyword>
<dbReference type="NCBIfam" id="TIGR00614">
    <property type="entry name" value="recQ_fam"/>
    <property type="match status" value="1"/>
</dbReference>
<keyword evidence="7" id="KW-0238">DNA-binding</keyword>
<comment type="caution">
    <text evidence="15">The sequence shown here is derived from an EMBL/GenBank/DDBJ whole genome shotgun (WGS) entry which is preliminary data.</text>
</comment>
<sequence length="557" mass="60214">MKRTRKRPAAFPAAAPPIQQAQRIAREVFGYDRLHDAQQEAIASVLGGQDTLAILPTGSGKSAIYQVAALSLTGQAIVVSPLIALQRDQVDSLNEHVPGQAALLNSTLRPAEREEVLRSFEAGQVRFLFLAPEQLAREDTLVRLQAVGITLFVVDEAHCVSEWGHDFRPDYLNLGRAVQALGSPTVLALTATAAPPVRAEIVERLQMRSPRVLVRSFDRPNILLQVRSFPDVGVKGSAALEYVAQAPGPGIVYAGTRKSAEGFAQDLQARGLSAAVYHAGLPAAQRDEVQAAFMEDQIQVLVATTAFGMGIDKPNVRVVVHLDISGSLDAYYQEIGRAGRDGEPAEAVLFYTPSDLNLRRFFSSGPQADATRLEEVIRALQTHGGEVDPELLADELGVRPGWLRTALHLLSEVGAAEQREDGSLAVAAGTDPLQAAALAAENQRQRQTFEQSRLDMMRGYAEVGACRREFLLNYFGEDIPAPCEHCDNCHAGEVSATAASRPFDLGCRVSHRTLGEGTVVRCDDHAVTVLFDEAGYQMLALAVVLEAGLLDQHQQVV</sequence>
<keyword evidence="5 15" id="KW-0347">Helicase</keyword>
<proteinExistence type="inferred from homology"/>
<evidence type="ECO:0000256" key="4">
    <source>
        <dbReference type="ARBA" id="ARBA00022801"/>
    </source>
</evidence>
<dbReference type="InterPro" id="IPR014001">
    <property type="entry name" value="Helicase_ATP-bd"/>
</dbReference>
<dbReference type="Pfam" id="PF16124">
    <property type="entry name" value="RecQ_Zn_bind"/>
    <property type="match status" value="1"/>
</dbReference>
<dbReference type="EC" id="5.6.2.4" evidence="10"/>
<keyword evidence="4 15" id="KW-0378">Hydrolase</keyword>
<dbReference type="SUPFAM" id="SSF52540">
    <property type="entry name" value="P-loop containing nucleoside triphosphate hydrolases"/>
    <property type="match status" value="1"/>
</dbReference>
<evidence type="ECO:0000256" key="10">
    <source>
        <dbReference type="ARBA" id="ARBA00034808"/>
    </source>
</evidence>
<dbReference type="Gene3D" id="1.10.10.10">
    <property type="entry name" value="Winged helix-like DNA-binding domain superfamily/Winged helix DNA-binding domain"/>
    <property type="match status" value="1"/>
</dbReference>
<evidence type="ECO:0000256" key="7">
    <source>
        <dbReference type="ARBA" id="ARBA00023125"/>
    </source>
</evidence>
<evidence type="ECO:0000256" key="6">
    <source>
        <dbReference type="ARBA" id="ARBA00022840"/>
    </source>
</evidence>
<evidence type="ECO:0000259" key="14">
    <source>
        <dbReference type="PROSITE" id="PS51194"/>
    </source>
</evidence>
<dbReference type="Pfam" id="PF00270">
    <property type="entry name" value="DEAD"/>
    <property type="match status" value="1"/>
</dbReference>
<dbReference type="GO" id="GO:0003678">
    <property type="term" value="F:DNA helicase activity"/>
    <property type="evidence" value="ECO:0007669"/>
    <property type="project" value="UniProtKB-EC"/>
</dbReference>
<dbReference type="InterPro" id="IPR036388">
    <property type="entry name" value="WH-like_DNA-bd_sf"/>
</dbReference>
<evidence type="ECO:0000256" key="12">
    <source>
        <dbReference type="ARBA" id="ARBA00044550"/>
    </source>
</evidence>
<dbReference type="InterPro" id="IPR032284">
    <property type="entry name" value="RecQ_Zn-bd"/>
</dbReference>
<dbReference type="CDD" id="cd17920">
    <property type="entry name" value="DEXHc_RecQ"/>
    <property type="match status" value="1"/>
</dbReference>
<accession>A0ABV8XQE2</accession>
<evidence type="ECO:0000256" key="8">
    <source>
        <dbReference type="ARBA" id="ARBA00023235"/>
    </source>
</evidence>
<feature type="domain" description="Helicase C-terminal" evidence="14">
    <location>
        <begin position="235"/>
        <end position="396"/>
    </location>
</feature>
<dbReference type="PROSITE" id="PS51194">
    <property type="entry name" value="HELICASE_CTER"/>
    <property type="match status" value="1"/>
</dbReference>
<keyword evidence="3" id="KW-0547">Nucleotide-binding</keyword>
<comment type="similarity">
    <text evidence="1">Belongs to the helicase family. RecQ subfamily.</text>
</comment>
<evidence type="ECO:0000313" key="15">
    <source>
        <dbReference type="EMBL" id="MFC4427106.1"/>
    </source>
</evidence>
<evidence type="ECO:0000256" key="9">
    <source>
        <dbReference type="ARBA" id="ARBA00034617"/>
    </source>
</evidence>
<dbReference type="RefSeq" id="WP_380040261.1">
    <property type="nucleotide sequence ID" value="NZ_JBHSEH010000016.1"/>
</dbReference>
<evidence type="ECO:0000256" key="2">
    <source>
        <dbReference type="ARBA" id="ARBA00022723"/>
    </source>
</evidence>
<dbReference type="GO" id="GO:0016787">
    <property type="term" value="F:hydrolase activity"/>
    <property type="evidence" value="ECO:0007669"/>
    <property type="project" value="UniProtKB-KW"/>
</dbReference>
<dbReference type="PANTHER" id="PTHR13710:SF105">
    <property type="entry name" value="ATP-DEPENDENT DNA HELICASE Q1"/>
    <property type="match status" value="1"/>
</dbReference>
<dbReference type="InterPro" id="IPR001650">
    <property type="entry name" value="Helicase_C-like"/>
</dbReference>
<dbReference type="Pfam" id="PF00271">
    <property type="entry name" value="Helicase_C"/>
    <property type="match status" value="1"/>
</dbReference>
<dbReference type="SMART" id="SM00487">
    <property type="entry name" value="DEXDc"/>
    <property type="match status" value="1"/>
</dbReference>
<evidence type="ECO:0000256" key="3">
    <source>
        <dbReference type="ARBA" id="ARBA00022741"/>
    </source>
</evidence>
<comment type="catalytic activity">
    <reaction evidence="9">
        <text>Couples ATP hydrolysis with the unwinding of duplex DNA by translocating in the 3'-5' direction.</text>
        <dbReference type="EC" id="5.6.2.4"/>
    </reaction>
</comment>
<protein>
    <recommendedName>
        <fullName evidence="11">ATP-dependent DNA helicase RecQ</fullName>
        <ecNumber evidence="10">5.6.2.4</ecNumber>
    </recommendedName>
    <alternativeName>
        <fullName evidence="12">DNA 3'-5' helicase RecQ</fullName>
    </alternativeName>
</protein>
<evidence type="ECO:0000256" key="1">
    <source>
        <dbReference type="ARBA" id="ARBA00005446"/>
    </source>
</evidence>
<dbReference type="EMBL" id="JBHSEH010000016">
    <property type="protein sequence ID" value="MFC4427106.1"/>
    <property type="molecule type" value="Genomic_DNA"/>
</dbReference>
<reference evidence="16" key="1">
    <citation type="journal article" date="2019" name="Int. J. Syst. Evol. Microbiol.">
        <title>The Global Catalogue of Microorganisms (GCM) 10K type strain sequencing project: providing services to taxonomists for standard genome sequencing and annotation.</title>
        <authorList>
            <consortium name="The Broad Institute Genomics Platform"/>
            <consortium name="The Broad Institute Genome Sequencing Center for Infectious Disease"/>
            <person name="Wu L."/>
            <person name="Ma J."/>
        </authorList>
    </citation>
    <scope>NUCLEOTIDE SEQUENCE [LARGE SCALE GENOMIC DNA]</scope>
    <source>
        <strain evidence="16">CCUG 56029</strain>
    </source>
</reference>